<reference evidence="2 3" key="1">
    <citation type="journal article" date="2014" name="Genome Announc.">
        <title>Draft Genome Sequence of Propane- and Butane-Oxidizing Actinobacterium Rhodococcus ruber IEGM 231.</title>
        <authorList>
            <person name="Ivshina I.B."/>
            <person name="Kuyukina M.S."/>
            <person name="Krivoruchko A.V."/>
            <person name="Barbe V."/>
            <person name="Fischer C."/>
        </authorList>
    </citation>
    <scope>NUCLEOTIDE SEQUENCE [LARGE SCALE GENOMIC DNA]</scope>
</reference>
<protein>
    <submittedName>
        <fullName evidence="2">Uncharacterized protein</fullName>
    </submittedName>
</protein>
<feature type="region of interest" description="Disordered" evidence="1">
    <location>
        <begin position="142"/>
        <end position="167"/>
    </location>
</feature>
<dbReference type="Proteomes" id="UP000042997">
    <property type="component" value="Unassembled WGS sequence"/>
</dbReference>
<dbReference type="EMBL" id="CCSD01000071">
    <property type="protein sequence ID" value="CDZ90017.1"/>
    <property type="molecule type" value="Genomic_DNA"/>
</dbReference>
<sequence length="167" mass="17624">MVPERIPGRGRLLLDAHVADGGTALVVARAAELGIEQAAQAVDGTVERFLHRAGVVGDDDRLLTRDAGLEEAPLVRGAELPGVLVAEVDLEPGDPVGEPLDRGRELALEAVGDVVVDLDVAVLVELDLHRSVSFSVRRYGRRGSPGFRTAPAPIPPEHDDGRQPGSV</sequence>
<name>A0A098BP41_9NOCA</name>
<organism evidence="2 3">
    <name type="scientific">Rhodococcus ruber</name>
    <dbReference type="NCBI Taxonomy" id="1830"/>
    <lineage>
        <taxon>Bacteria</taxon>
        <taxon>Bacillati</taxon>
        <taxon>Actinomycetota</taxon>
        <taxon>Actinomycetes</taxon>
        <taxon>Mycobacteriales</taxon>
        <taxon>Nocardiaceae</taxon>
        <taxon>Rhodococcus</taxon>
    </lineage>
</organism>
<accession>A0A098BP41</accession>
<proteinExistence type="predicted"/>
<evidence type="ECO:0000256" key="1">
    <source>
        <dbReference type="SAM" id="MobiDB-lite"/>
    </source>
</evidence>
<evidence type="ECO:0000313" key="2">
    <source>
        <dbReference type="EMBL" id="CDZ90017.1"/>
    </source>
</evidence>
<feature type="compositionally biased region" description="Basic and acidic residues" evidence="1">
    <location>
        <begin position="156"/>
        <end position="167"/>
    </location>
</feature>
<evidence type="ECO:0000313" key="3">
    <source>
        <dbReference type="Proteomes" id="UP000042997"/>
    </source>
</evidence>
<dbReference type="AlphaFoldDB" id="A0A098BP41"/>
<gene>
    <name evidence="2" type="ORF">RHRU231_590076</name>
</gene>